<dbReference type="GeneID" id="109473290"/>
<protein>
    <submittedName>
        <fullName evidence="2">Uncharacterized protein LOC109473290</fullName>
    </submittedName>
</protein>
<dbReference type="RefSeq" id="XP_019628724.1">
    <property type="nucleotide sequence ID" value="XM_019773165.1"/>
</dbReference>
<accession>A0A6P4Z465</accession>
<name>A0A6P4Z465_BRABE</name>
<proteinExistence type="predicted"/>
<sequence length="222" mass="24746">MPVERADTYGLMLVSPKMMTLTRGEWHSLSLDIGFTPCYDRADVPIVASVSSILGLVVLKGIYVHPSIHQCDGTIIRIHITNHSRCEEIVVNAGRAIAQVFFISSNEIGLETRVPEHVIVTNDTVLAKDLPSLVIVEPANRDRAVCRPDEMPILHPLSSTNTLPFLVVPLERITKQHRDIFGMVGFNKNSQDNNNGTTYLKKGSLVACIRFTRLANVDYLWL</sequence>
<dbReference type="AlphaFoldDB" id="A0A6P4Z465"/>
<gene>
    <name evidence="2" type="primary">LOC109473290</name>
</gene>
<organism evidence="1 2">
    <name type="scientific">Branchiostoma belcheri</name>
    <name type="common">Amphioxus</name>
    <dbReference type="NCBI Taxonomy" id="7741"/>
    <lineage>
        <taxon>Eukaryota</taxon>
        <taxon>Metazoa</taxon>
        <taxon>Chordata</taxon>
        <taxon>Cephalochordata</taxon>
        <taxon>Leptocardii</taxon>
        <taxon>Amphioxiformes</taxon>
        <taxon>Branchiostomatidae</taxon>
        <taxon>Branchiostoma</taxon>
    </lineage>
</organism>
<evidence type="ECO:0000313" key="1">
    <source>
        <dbReference type="Proteomes" id="UP000515135"/>
    </source>
</evidence>
<dbReference type="Gene3D" id="2.70.40.10">
    <property type="match status" value="1"/>
</dbReference>
<evidence type="ECO:0000313" key="2">
    <source>
        <dbReference type="RefSeq" id="XP_019628724.1"/>
    </source>
</evidence>
<dbReference type="Proteomes" id="UP000515135">
    <property type="component" value="Unplaced"/>
</dbReference>
<dbReference type="InterPro" id="IPR036157">
    <property type="entry name" value="dUTPase-like_sf"/>
</dbReference>
<reference evidence="2" key="1">
    <citation type="submission" date="2025-08" db="UniProtKB">
        <authorList>
            <consortium name="RefSeq"/>
        </authorList>
    </citation>
    <scope>IDENTIFICATION</scope>
    <source>
        <tissue evidence="2">Gonad</tissue>
    </source>
</reference>
<dbReference type="KEGG" id="bbel:109473290"/>
<keyword evidence="1" id="KW-1185">Reference proteome</keyword>